<dbReference type="EMBL" id="VFRR01000020">
    <property type="protein sequence ID" value="TPE50273.1"/>
    <property type="molecule type" value="Genomic_DNA"/>
</dbReference>
<sequence>MPSPHSSDIPFYDLVIIGAGLSGCAFADQLRHTSLSILVVDKSRGTGGRASSKRLEHGSCELGAVQIKLEHKTLEELKARLLANGTIAPWQQGFVGVPRMSTVCRDLLGDTAIQTGARIHHLERNEQGDWLIRDDNYHPIARCRYLVLATPATQAAMLLATTQGQAELLQAAYDASALTVPQWAMWFTMPKKIQQPVLQEFADHRLLQRLVCDSSKPGRSALDGEQIWVAQTRADWSKAHLNSPRDTIKQAIINGVQDHFGTEIFAAGEPHRWLLGQQSGVVSDQPYLVNDTKNLWLIGDWLCQGDGEGALVSATFAAQEFLASL</sequence>
<dbReference type="Gene3D" id="3.50.50.60">
    <property type="entry name" value="FAD/NAD(P)-binding domain"/>
    <property type="match status" value="1"/>
</dbReference>
<dbReference type="Pfam" id="PF13450">
    <property type="entry name" value="NAD_binding_8"/>
    <property type="match status" value="1"/>
</dbReference>
<name>A0A501WK90_9GAMM</name>
<dbReference type="Proteomes" id="UP000315901">
    <property type="component" value="Unassembled WGS sequence"/>
</dbReference>
<reference evidence="1 2" key="1">
    <citation type="submission" date="2019-06" db="EMBL/GenBank/DDBJ databases">
        <title>A novel bacterium of genus Marinomonas, isolated from coastal sand.</title>
        <authorList>
            <person name="Huang H."/>
            <person name="Mo K."/>
            <person name="Hu Y."/>
        </authorList>
    </citation>
    <scope>NUCLEOTIDE SEQUENCE [LARGE SCALE GENOMIC DNA]</scope>
    <source>
        <strain evidence="1 2">HB171799</strain>
    </source>
</reference>
<evidence type="ECO:0000313" key="1">
    <source>
        <dbReference type="EMBL" id="TPE50273.1"/>
    </source>
</evidence>
<gene>
    <name evidence="1" type="ORF">FJM67_10515</name>
</gene>
<accession>A0A501WK90</accession>
<dbReference type="PANTHER" id="PTHR16128">
    <property type="entry name" value="FAD/NAD(P)-BINDING OXIDOREDUCTASE FAMILY PROTEIN"/>
    <property type="match status" value="1"/>
</dbReference>
<dbReference type="AlphaFoldDB" id="A0A501WK90"/>
<keyword evidence="2" id="KW-1185">Reference proteome</keyword>
<protein>
    <submittedName>
        <fullName evidence="1">Uncharacterized protein</fullName>
    </submittedName>
</protein>
<evidence type="ECO:0000313" key="2">
    <source>
        <dbReference type="Proteomes" id="UP000315901"/>
    </source>
</evidence>
<dbReference type="SUPFAM" id="SSF51905">
    <property type="entry name" value="FAD/NAD(P)-binding domain"/>
    <property type="match status" value="1"/>
</dbReference>
<dbReference type="PANTHER" id="PTHR16128:SF5">
    <property type="entry name" value="FAD_NAD(P)-BINDING OXIDOREDUCTASE FAMILY PROTEIN"/>
    <property type="match status" value="1"/>
</dbReference>
<organism evidence="1 2">
    <name type="scientific">Maribrevibacterium harenarium</name>
    <dbReference type="NCBI Taxonomy" id="2589817"/>
    <lineage>
        <taxon>Bacteria</taxon>
        <taxon>Pseudomonadati</taxon>
        <taxon>Pseudomonadota</taxon>
        <taxon>Gammaproteobacteria</taxon>
        <taxon>Oceanospirillales</taxon>
        <taxon>Oceanospirillaceae</taxon>
        <taxon>Maribrevibacterium</taxon>
    </lineage>
</organism>
<dbReference type="Gene3D" id="3.90.660.10">
    <property type="match status" value="1"/>
</dbReference>
<comment type="caution">
    <text evidence="1">The sequence shown here is derived from an EMBL/GenBank/DDBJ whole genome shotgun (WGS) entry which is preliminary data.</text>
</comment>
<dbReference type="InterPro" id="IPR036188">
    <property type="entry name" value="FAD/NAD-bd_sf"/>
</dbReference>
<dbReference type="RefSeq" id="WP_140589096.1">
    <property type="nucleotide sequence ID" value="NZ_VFRR01000020.1"/>
</dbReference>
<dbReference type="OrthoDB" id="5792777at2"/>
<proteinExistence type="predicted"/>